<comment type="similarity">
    <text evidence="3">Belongs to the peptidase M23B family.</text>
</comment>
<proteinExistence type="inferred from homology"/>
<dbReference type="Gene3D" id="2.70.70.10">
    <property type="entry name" value="Glucose Permease (Domain IIA)"/>
    <property type="match status" value="1"/>
</dbReference>
<evidence type="ECO:0000256" key="1">
    <source>
        <dbReference type="ARBA" id="ARBA00001667"/>
    </source>
</evidence>
<sequence>RYWHEGVDYPFVYQPVKTPMGGTLSRRPIMDGGYGNWVYVISGAMEMIFAHLRDFSRSPASGSTVNAGDVVGLSVNTG</sequence>
<dbReference type="Proteomes" id="UP000597038">
    <property type="component" value="Unassembled WGS sequence"/>
</dbReference>
<name>A0ABS0QSV5_9STAP</name>
<evidence type="ECO:0000256" key="3">
    <source>
        <dbReference type="ARBA" id="ARBA00006646"/>
    </source>
</evidence>
<dbReference type="EMBL" id="JAEDAQ010000229">
    <property type="protein sequence ID" value="MBH9582236.1"/>
    <property type="molecule type" value="Genomic_DNA"/>
</dbReference>
<accession>A0ABS0QSV5</accession>
<feature type="domain" description="M23ase beta-sheet core" evidence="6">
    <location>
        <begin position="4"/>
        <end position="78"/>
    </location>
</feature>
<dbReference type="SUPFAM" id="SSF51261">
    <property type="entry name" value="Duplicated hybrid motif"/>
    <property type="match status" value="1"/>
</dbReference>
<evidence type="ECO:0000256" key="5">
    <source>
        <dbReference type="ARBA" id="ARBA00023049"/>
    </source>
</evidence>
<feature type="non-terminal residue" evidence="7">
    <location>
        <position position="1"/>
    </location>
</feature>
<evidence type="ECO:0000256" key="2">
    <source>
        <dbReference type="ARBA" id="ARBA00001947"/>
    </source>
</evidence>
<keyword evidence="5" id="KW-0378">Hydrolase</keyword>
<evidence type="ECO:0000259" key="6">
    <source>
        <dbReference type="Pfam" id="PF01551"/>
    </source>
</evidence>
<evidence type="ECO:0000313" key="8">
    <source>
        <dbReference type="Proteomes" id="UP000597038"/>
    </source>
</evidence>
<keyword evidence="5" id="KW-0645">Protease</keyword>
<protein>
    <recommendedName>
        <fullName evidence="4">lysostaphin</fullName>
        <ecNumber evidence="4">3.4.24.75</ecNumber>
    </recommendedName>
</protein>
<evidence type="ECO:0000313" key="7">
    <source>
        <dbReference type="EMBL" id="MBH9582236.1"/>
    </source>
</evidence>
<evidence type="ECO:0000256" key="4">
    <source>
        <dbReference type="ARBA" id="ARBA00012322"/>
    </source>
</evidence>
<feature type="non-terminal residue" evidence="7">
    <location>
        <position position="78"/>
    </location>
</feature>
<dbReference type="RefSeq" id="WP_198093101.1">
    <property type="nucleotide sequence ID" value="NZ_JAEDAQ010000229.1"/>
</dbReference>
<keyword evidence="8" id="KW-1185">Reference proteome</keyword>
<dbReference type="Pfam" id="PF01551">
    <property type="entry name" value="Peptidase_M23"/>
    <property type="match status" value="1"/>
</dbReference>
<dbReference type="InterPro" id="IPR016047">
    <property type="entry name" value="M23ase_b-sheet_dom"/>
</dbReference>
<comment type="catalytic activity">
    <reaction evidence="1">
        <text>Hydrolysis of the -Gly-|-Gly- bond in the pentaglycine inter-peptide link joining staphylococcal cell wall peptidoglycans.</text>
        <dbReference type="EC" id="3.4.24.75"/>
    </reaction>
</comment>
<organism evidence="7 8">
    <name type="scientific">Staphylococcus felis</name>
    <dbReference type="NCBI Taxonomy" id="46127"/>
    <lineage>
        <taxon>Bacteria</taxon>
        <taxon>Bacillati</taxon>
        <taxon>Bacillota</taxon>
        <taxon>Bacilli</taxon>
        <taxon>Bacillales</taxon>
        <taxon>Staphylococcaceae</taxon>
        <taxon>Staphylococcus</taxon>
    </lineage>
</organism>
<dbReference type="InterPro" id="IPR011055">
    <property type="entry name" value="Dup_hybrid_motif"/>
</dbReference>
<comment type="caution">
    <text evidence="7">The sequence shown here is derived from an EMBL/GenBank/DDBJ whole genome shotgun (WGS) entry which is preliminary data.</text>
</comment>
<comment type="cofactor">
    <cofactor evidence="2">
        <name>Zn(2+)</name>
        <dbReference type="ChEBI" id="CHEBI:29105"/>
    </cofactor>
</comment>
<reference evidence="7 8" key="1">
    <citation type="submission" date="2020-12" db="EMBL/GenBank/DDBJ databases">
        <title>Genomic analysis of Staphylococcus felis from a cat with skin infection.</title>
        <authorList>
            <person name="Aslantas O."/>
            <person name="Keskin O."/>
            <person name="Buyukaltay K."/>
            <person name="Gullu Yucetepe A."/>
        </authorList>
    </citation>
    <scope>NUCLEOTIDE SEQUENCE [LARGE SCALE GENOMIC DNA]</scope>
    <source>
        <strain evidence="7 8">HARRANVET</strain>
    </source>
</reference>
<keyword evidence="5" id="KW-0482">Metalloprotease</keyword>
<gene>
    <name evidence="7" type="ORF">I9026_12965</name>
</gene>
<dbReference type="EC" id="3.4.24.75" evidence="4"/>